<proteinExistence type="predicted"/>
<dbReference type="InterPro" id="IPR002736">
    <property type="entry name" value="CitG"/>
</dbReference>
<dbReference type="PANTHER" id="PTHR42280:SF1">
    <property type="entry name" value="CITG FAMILY PROTEIN"/>
    <property type="match status" value="1"/>
</dbReference>
<keyword evidence="2" id="KW-1185">Reference proteome</keyword>
<evidence type="ECO:0000313" key="2">
    <source>
        <dbReference type="Proteomes" id="UP001184230"/>
    </source>
</evidence>
<dbReference type="EMBL" id="JAVDRF010000011">
    <property type="protein sequence ID" value="MDR6538631.1"/>
    <property type="molecule type" value="Genomic_DNA"/>
</dbReference>
<dbReference type="RefSeq" id="WP_309905594.1">
    <property type="nucleotide sequence ID" value="NZ_JAVDRF010000011.1"/>
</dbReference>
<dbReference type="Gene3D" id="1.10.4200.10">
    <property type="entry name" value="Triphosphoribosyl-dephospho-CoA protein"/>
    <property type="match status" value="1"/>
</dbReference>
<dbReference type="GO" id="GO:0016757">
    <property type="term" value="F:glycosyltransferase activity"/>
    <property type="evidence" value="ECO:0007669"/>
    <property type="project" value="UniProtKB-KW"/>
</dbReference>
<gene>
    <name evidence="1" type="ORF">J2739_004424</name>
</gene>
<dbReference type="EC" id="2.4.2.52" evidence="1"/>
<protein>
    <submittedName>
        <fullName evidence="1">Triphosphoribosyl-dephospho-CoA synthase</fullName>
        <ecNumber evidence="1">2.4.2.52</ecNumber>
    </submittedName>
</protein>
<sequence length="312" mass="31922">MNARQAAIERARACFLRACWLDVAVRKPGNVSLASPGHGMQASMFIASAEAAAGPLFAPDARVGARIEGAVAASWAVAGCNTNLGILLLCAPIALAMERHPGATTRTALQAAVASVLGTLDIEDARAAYRAIAHARPGGLGSAPAEDVRDVPSIDLRAAMALAADRDLIARQYRDGFADLFALAFAAPRPGTACGDGPAGADATPDAATVAFVQRLYLACLSGFADSHIVRIHGERVAQTVMAAAQAWRERERAGAVLDADPGFAAWDLSLKAGRINPGTSADLTVAALLLAGWIGASTAPARAAASGWHGS</sequence>
<dbReference type="Pfam" id="PF01874">
    <property type="entry name" value="CitG"/>
    <property type="match status" value="1"/>
</dbReference>
<accession>A0ABU1NKW0</accession>
<evidence type="ECO:0000313" key="1">
    <source>
        <dbReference type="EMBL" id="MDR6538631.1"/>
    </source>
</evidence>
<name>A0ABU1NKW0_9BURK</name>
<dbReference type="Proteomes" id="UP001184230">
    <property type="component" value="Unassembled WGS sequence"/>
</dbReference>
<organism evidence="1 2">
    <name type="scientific">Variovorax soli</name>
    <dbReference type="NCBI Taxonomy" id="376815"/>
    <lineage>
        <taxon>Bacteria</taxon>
        <taxon>Pseudomonadati</taxon>
        <taxon>Pseudomonadota</taxon>
        <taxon>Betaproteobacteria</taxon>
        <taxon>Burkholderiales</taxon>
        <taxon>Comamonadaceae</taxon>
        <taxon>Variovorax</taxon>
    </lineage>
</organism>
<keyword evidence="1" id="KW-0808">Transferase</keyword>
<comment type="caution">
    <text evidence="1">The sequence shown here is derived from an EMBL/GenBank/DDBJ whole genome shotgun (WGS) entry which is preliminary data.</text>
</comment>
<dbReference type="GO" id="GO:0046917">
    <property type="term" value="F:triphosphoribosyl-dephospho-CoA synthase activity"/>
    <property type="evidence" value="ECO:0007669"/>
    <property type="project" value="UniProtKB-EC"/>
</dbReference>
<keyword evidence="1" id="KW-0328">Glycosyltransferase</keyword>
<reference evidence="1 2" key="1">
    <citation type="submission" date="2023-07" db="EMBL/GenBank/DDBJ databases">
        <title>Sorghum-associated microbial communities from plants grown in Nebraska, USA.</title>
        <authorList>
            <person name="Schachtman D."/>
        </authorList>
    </citation>
    <scope>NUCLEOTIDE SEQUENCE [LARGE SCALE GENOMIC DNA]</scope>
    <source>
        <strain evidence="1 2">DS1781</strain>
    </source>
</reference>
<dbReference type="PANTHER" id="PTHR42280">
    <property type="entry name" value="CITG FAMILY PROTEIN"/>
    <property type="match status" value="1"/>
</dbReference>